<protein>
    <submittedName>
        <fullName evidence="1">Uncharacterized protein</fullName>
    </submittedName>
</protein>
<dbReference type="Proteomes" id="UP001165960">
    <property type="component" value="Unassembled WGS sequence"/>
</dbReference>
<reference evidence="1" key="1">
    <citation type="submission" date="2022-04" db="EMBL/GenBank/DDBJ databases">
        <title>Genome of the entomopathogenic fungus Entomophthora muscae.</title>
        <authorList>
            <person name="Elya C."/>
            <person name="Lovett B.R."/>
            <person name="Lee E."/>
            <person name="Macias A.M."/>
            <person name="Hajek A.E."/>
            <person name="De Bivort B.L."/>
            <person name="Kasson M.T."/>
            <person name="De Fine Licht H.H."/>
            <person name="Stajich J.E."/>
        </authorList>
    </citation>
    <scope>NUCLEOTIDE SEQUENCE</scope>
    <source>
        <strain evidence="1">Berkeley</strain>
    </source>
</reference>
<comment type="caution">
    <text evidence="1">The sequence shown here is derived from an EMBL/GenBank/DDBJ whole genome shotgun (WGS) entry which is preliminary data.</text>
</comment>
<keyword evidence="2" id="KW-1185">Reference proteome</keyword>
<dbReference type="EMBL" id="QTSX02002356">
    <property type="protein sequence ID" value="KAJ9075881.1"/>
    <property type="molecule type" value="Genomic_DNA"/>
</dbReference>
<organism evidence="1 2">
    <name type="scientific">Entomophthora muscae</name>
    <dbReference type="NCBI Taxonomy" id="34485"/>
    <lineage>
        <taxon>Eukaryota</taxon>
        <taxon>Fungi</taxon>
        <taxon>Fungi incertae sedis</taxon>
        <taxon>Zoopagomycota</taxon>
        <taxon>Entomophthoromycotina</taxon>
        <taxon>Entomophthoromycetes</taxon>
        <taxon>Entomophthorales</taxon>
        <taxon>Entomophthoraceae</taxon>
        <taxon>Entomophthora</taxon>
    </lineage>
</organism>
<accession>A0ACC2TND3</accession>
<sequence>MQFKFIITALVSLVAGKRFGAVYVFGDSISDNGNLYRLKDKAIPSTQLYYEGRFSNGPVWVEYLANTLNAKLFDMAYASATTDNDVYRGKH</sequence>
<name>A0ACC2TND3_9FUNG</name>
<gene>
    <name evidence="1" type="ORF">DSO57_1031476</name>
</gene>
<evidence type="ECO:0000313" key="2">
    <source>
        <dbReference type="Proteomes" id="UP001165960"/>
    </source>
</evidence>
<proteinExistence type="predicted"/>
<evidence type="ECO:0000313" key="1">
    <source>
        <dbReference type="EMBL" id="KAJ9075881.1"/>
    </source>
</evidence>